<keyword evidence="1" id="KW-0732">Signal</keyword>
<proteinExistence type="predicted"/>
<organism evidence="2 3">
    <name type="scientific">Paenibacillus sonchi</name>
    <dbReference type="NCBI Taxonomy" id="373687"/>
    <lineage>
        <taxon>Bacteria</taxon>
        <taxon>Bacillati</taxon>
        <taxon>Bacillota</taxon>
        <taxon>Bacilli</taxon>
        <taxon>Bacillales</taxon>
        <taxon>Paenibacillaceae</taxon>
        <taxon>Paenibacillus</taxon>
        <taxon>Paenibacillus sonchi group</taxon>
    </lineage>
</organism>
<reference evidence="2 3" key="1">
    <citation type="submission" date="2021-01" db="EMBL/GenBank/DDBJ databases">
        <title>Whole genome sequence of Paenibacillus sonchi LMG 24727 for comparative genomics.</title>
        <authorList>
            <person name="Lee G."/>
            <person name="Kim M.-J."/>
            <person name="Lim K."/>
            <person name="Shin J.-H."/>
        </authorList>
    </citation>
    <scope>NUCLEOTIDE SEQUENCE [LARGE SCALE GENOMIC DNA]</scope>
    <source>
        <strain evidence="2 3">LMG 24727</strain>
    </source>
</reference>
<evidence type="ECO:0000313" key="2">
    <source>
        <dbReference type="EMBL" id="QQZ59480.1"/>
    </source>
</evidence>
<feature type="signal peptide" evidence="1">
    <location>
        <begin position="1"/>
        <end position="29"/>
    </location>
</feature>
<dbReference type="AlphaFoldDB" id="A0A974P900"/>
<gene>
    <name evidence="2" type="ORF">JI735_22905</name>
</gene>
<name>A0A974P900_9BACL</name>
<dbReference type="RefSeq" id="WP_157771509.1">
    <property type="nucleotide sequence ID" value="NZ_CP068595.1"/>
</dbReference>
<accession>A0A974P900</accession>
<dbReference type="EMBL" id="CP068595">
    <property type="protein sequence ID" value="QQZ59480.1"/>
    <property type="molecule type" value="Genomic_DNA"/>
</dbReference>
<sequence length="130" mass="14084">MLKGRKFKGMMVMLLSVCLVFVFSSSVFAAQTNTGTYSFTGKSEAIITYTNITNPSINVTTTPTSGTSDLIVQLQQNINGTWTNAVSSWNSGTTTDTCALNYNGTGTFRIVFTTNNNTSTLQGSYSITKW</sequence>
<dbReference type="KEGG" id="pson:JI735_22905"/>
<evidence type="ECO:0000256" key="1">
    <source>
        <dbReference type="SAM" id="SignalP"/>
    </source>
</evidence>
<keyword evidence="3" id="KW-1185">Reference proteome</keyword>
<dbReference type="Proteomes" id="UP000595841">
    <property type="component" value="Chromosome"/>
</dbReference>
<feature type="chain" id="PRO_5036918442" evidence="1">
    <location>
        <begin position="30"/>
        <end position="130"/>
    </location>
</feature>
<evidence type="ECO:0000313" key="3">
    <source>
        <dbReference type="Proteomes" id="UP000595841"/>
    </source>
</evidence>
<protein>
    <submittedName>
        <fullName evidence="2">Uncharacterized protein</fullName>
    </submittedName>
</protein>